<sequence length="410" mass="45939">MLLTKRGSLRKKGFRHFDVDLLTVTACTMSLILLNQVMAYTFADLGLMESTTKVYEVKLVLDVARFGDDPLGQNGSLHFQALNIPWYSTTSHGQIVSNFLKKVKMPYDQILEIVGVDTGPLEDLLHDGKMSNSSREQITWLEQTLALTSNNWKIVVGYDPLVDCNEVHTTKITKIYEPLRHIFEKYAVNAYVSTGGSCGHFHHDNSMSYIQNPIPGDQTDLDGFFLHRVSPLEMETLLINLDGEVVQRSVVHQHGREAICKWIGASTSWSLAQNFRYNMQCEAFSLLAFEQLRQLILQLLRGAPCRHLNLRVVVEVPTVKCAQRVPSPEGVQGSWLPVKARHDGPPGNLQVSFDVTLHALLADEHPAGRQEHAEVGAHGAAQDGARVVQHEDMPQPWERERGGLLLQHGL</sequence>
<dbReference type="AlphaFoldDB" id="M7Z5K0"/>
<reference evidence="1" key="1">
    <citation type="journal article" date="2013" name="Nature">
        <title>Draft genome of the wheat A-genome progenitor Triticum urartu.</title>
        <authorList>
            <person name="Ling H.Q."/>
            <person name="Zhao S."/>
            <person name="Liu D."/>
            <person name="Wang J."/>
            <person name="Sun H."/>
            <person name="Zhang C."/>
            <person name="Fan H."/>
            <person name="Li D."/>
            <person name="Dong L."/>
            <person name="Tao Y."/>
            <person name="Gao C."/>
            <person name="Wu H."/>
            <person name="Li Y."/>
            <person name="Cui Y."/>
            <person name="Guo X."/>
            <person name="Zheng S."/>
            <person name="Wang B."/>
            <person name="Yu K."/>
            <person name="Liang Q."/>
            <person name="Yang W."/>
            <person name="Lou X."/>
            <person name="Chen J."/>
            <person name="Feng M."/>
            <person name="Jian J."/>
            <person name="Zhang X."/>
            <person name="Luo G."/>
            <person name="Jiang Y."/>
            <person name="Liu J."/>
            <person name="Wang Z."/>
            <person name="Sha Y."/>
            <person name="Zhang B."/>
            <person name="Wu H."/>
            <person name="Tang D."/>
            <person name="Shen Q."/>
            <person name="Xue P."/>
            <person name="Zou S."/>
            <person name="Wang X."/>
            <person name="Liu X."/>
            <person name="Wang F."/>
            <person name="Yang Y."/>
            <person name="An X."/>
            <person name="Dong Z."/>
            <person name="Zhang K."/>
            <person name="Zhang X."/>
            <person name="Luo M.C."/>
            <person name="Dvorak J."/>
            <person name="Tong Y."/>
            <person name="Wang J."/>
            <person name="Yang H."/>
            <person name="Li Z."/>
            <person name="Wang D."/>
            <person name="Zhang A."/>
            <person name="Wang J."/>
        </authorList>
    </citation>
    <scope>NUCLEOTIDE SEQUENCE</scope>
</reference>
<gene>
    <name evidence="1" type="ORF">TRIUR3_09531</name>
</gene>
<proteinExistence type="predicted"/>
<organism evidence="1">
    <name type="scientific">Triticum urartu</name>
    <name type="common">Red wild einkorn</name>
    <name type="synonym">Crithodium urartu</name>
    <dbReference type="NCBI Taxonomy" id="4572"/>
    <lineage>
        <taxon>Eukaryota</taxon>
        <taxon>Viridiplantae</taxon>
        <taxon>Streptophyta</taxon>
        <taxon>Embryophyta</taxon>
        <taxon>Tracheophyta</taxon>
        <taxon>Spermatophyta</taxon>
        <taxon>Magnoliopsida</taxon>
        <taxon>Liliopsida</taxon>
        <taxon>Poales</taxon>
        <taxon>Poaceae</taxon>
        <taxon>BOP clade</taxon>
        <taxon>Pooideae</taxon>
        <taxon>Triticodae</taxon>
        <taxon>Triticeae</taxon>
        <taxon>Triticinae</taxon>
        <taxon>Triticum</taxon>
    </lineage>
</organism>
<evidence type="ECO:0000313" key="1">
    <source>
        <dbReference type="EMBL" id="EMS47655.1"/>
    </source>
</evidence>
<dbReference type="InterPro" id="IPR029052">
    <property type="entry name" value="Metallo-depent_PP-like"/>
</dbReference>
<protein>
    <submittedName>
        <fullName evidence="1">Uncharacterized protein</fullName>
    </submittedName>
</protein>
<dbReference type="EMBL" id="KD258197">
    <property type="protein sequence ID" value="EMS47655.1"/>
    <property type="molecule type" value="Genomic_DNA"/>
</dbReference>
<dbReference type="eggNOG" id="KOG1823">
    <property type="taxonomic scope" value="Eukaryota"/>
</dbReference>
<dbReference type="Gene3D" id="3.60.21.10">
    <property type="match status" value="1"/>
</dbReference>
<dbReference type="SUPFAM" id="SSF56300">
    <property type="entry name" value="Metallo-dependent phosphatases"/>
    <property type="match status" value="1"/>
</dbReference>
<dbReference type="STRING" id="4572.M7Z5K0"/>
<accession>M7Z5K0</accession>
<name>M7Z5K0_TRIUA</name>